<name>A0A974P1N9_9CAUL</name>
<feature type="region of interest" description="Disordered" evidence="1">
    <location>
        <begin position="184"/>
        <end position="207"/>
    </location>
</feature>
<dbReference type="EMBL" id="CP068570">
    <property type="protein sequence ID" value="QQZ49302.1"/>
    <property type="molecule type" value="Genomic_DNA"/>
</dbReference>
<gene>
    <name evidence="3" type="ORF">JKL49_19785</name>
</gene>
<feature type="signal peptide" evidence="2">
    <location>
        <begin position="1"/>
        <end position="19"/>
    </location>
</feature>
<sequence length="207" mass="21170">MKAMIAALLGVLMATSAQAASKSFQDWTVVCDNTRECSAFGFAEEGADDRPFLHVQRPAAAGAAPVARLVLASESGAPTRWAVRVDGKPVAGLAPKAEGDADVVLTPSQTAALLGAIRNGKRLTLAPGRSDILLTGAAAALRWMDDQQQRAGTLTALVAKGPGPASAVPAPPPVPWSARGLRCPSPTCRRNSGPACGPSSARTATPR</sequence>
<proteinExistence type="predicted"/>
<reference evidence="3" key="1">
    <citation type="submission" date="2021-01" db="EMBL/GenBank/DDBJ databases">
        <title>Genome sequence of Phenylobacterium sp. 20VBR1 isolated from a valley glaceir, Ny-Alesund, Svalbard.</title>
        <authorList>
            <person name="Thomas F.A."/>
            <person name="Krishnan K.P."/>
            <person name="Sinha R.K."/>
        </authorList>
    </citation>
    <scope>NUCLEOTIDE SEQUENCE</scope>
    <source>
        <strain evidence="3">20VBR1</strain>
    </source>
</reference>
<evidence type="ECO:0000256" key="2">
    <source>
        <dbReference type="SAM" id="SignalP"/>
    </source>
</evidence>
<accession>A0A974P1N9</accession>
<organism evidence="3">
    <name type="scientific">Phenylobacterium glaciei</name>
    <dbReference type="NCBI Taxonomy" id="2803784"/>
    <lineage>
        <taxon>Bacteria</taxon>
        <taxon>Pseudomonadati</taxon>
        <taxon>Pseudomonadota</taxon>
        <taxon>Alphaproteobacteria</taxon>
        <taxon>Caulobacterales</taxon>
        <taxon>Caulobacteraceae</taxon>
        <taxon>Phenylobacterium</taxon>
    </lineage>
</organism>
<dbReference type="InterPro" id="IPR009560">
    <property type="entry name" value="DUF1176"/>
</dbReference>
<evidence type="ECO:0000313" key="3">
    <source>
        <dbReference type="EMBL" id="QQZ49302.1"/>
    </source>
</evidence>
<protein>
    <submittedName>
        <fullName evidence="3">DUF1176 domain-containing protein</fullName>
    </submittedName>
</protein>
<dbReference type="AlphaFoldDB" id="A0A974P1N9"/>
<evidence type="ECO:0000256" key="1">
    <source>
        <dbReference type="SAM" id="MobiDB-lite"/>
    </source>
</evidence>
<feature type="chain" id="PRO_5037662924" evidence="2">
    <location>
        <begin position="20"/>
        <end position="207"/>
    </location>
</feature>
<dbReference type="Pfam" id="PF06674">
    <property type="entry name" value="DUF1176"/>
    <property type="match status" value="1"/>
</dbReference>
<keyword evidence="2" id="KW-0732">Signal</keyword>